<dbReference type="PROSITE" id="PS51084">
    <property type="entry name" value="HIT_2"/>
    <property type="match status" value="1"/>
</dbReference>
<dbReference type="PANTHER" id="PTHR46243:SF1">
    <property type="entry name" value="BIS(5'-ADENOSYL)-TRIPHOSPHATASE"/>
    <property type="match status" value="1"/>
</dbReference>
<dbReference type="CDD" id="cd01275">
    <property type="entry name" value="FHIT"/>
    <property type="match status" value="1"/>
</dbReference>
<evidence type="ECO:0000256" key="2">
    <source>
        <dbReference type="ARBA" id="ARBA00022801"/>
    </source>
</evidence>
<dbReference type="FunCoup" id="A0A507AJK1">
    <property type="interactions" value="163"/>
</dbReference>
<dbReference type="InterPro" id="IPR051884">
    <property type="entry name" value="Bis(5'-adenosyl)-TPase_reg"/>
</dbReference>
<name>A0A507AJK1_9PEZI</name>
<evidence type="ECO:0000256" key="1">
    <source>
        <dbReference type="ARBA" id="ARBA00022741"/>
    </source>
</evidence>
<dbReference type="OrthoDB" id="680339at2759"/>
<comment type="cofactor">
    <cofactor evidence="7">
        <name>Mn(2+)</name>
        <dbReference type="ChEBI" id="CHEBI:29035"/>
    </cofactor>
</comment>
<evidence type="ECO:0000313" key="10">
    <source>
        <dbReference type="EMBL" id="TPX10505.1"/>
    </source>
</evidence>
<dbReference type="InterPro" id="IPR011146">
    <property type="entry name" value="HIT-like"/>
</dbReference>
<dbReference type="GeneID" id="41976002"/>
<evidence type="ECO:0000259" key="9">
    <source>
        <dbReference type="PROSITE" id="PS51084"/>
    </source>
</evidence>
<feature type="binding site" evidence="4">
    <location>
        <begin position="126"/>
        <end position="129"/>
    </location>
    <ligand>
        <name>substrate</name>
    </ligand>
</feature>
<dbReference type="InParanoid" id="A0A507AJK1"/>
<evidence type="ECO:0000256" key="8">
    <source>
        <dbReference type="SAM" id="MobiDB-lite"/>
    </source>
</evidence>
<feature type="binding site" evidence="4">
    <location>
        <position position="135"/>
    </location>
    <ligand>
        <name>substrate</name>
    </ligand>
</feature>
<evidence type="ECO:0000256" key="6">
    <source>
        <dbReference type="PROSITE-ProRule" id="PRU00464"/>
    </source>
</evidence>
<dbReference type="Proteomes" id="UP000319257">
    <property type="component" value="Unassembled WGS sequence"/>
</dbReference>
<accession>A0A507AJK1</accession>
<sequence length="250" mass="25792">MSSSNSSSRAAGGADSKDDKVFFGPFDVTTQVFLRTRHSFALVNLKPLLPGHVLVCPRAPHRRLTDLTPPELTDLMLAVQRVQRALAAHYFPAAAGTGATGAAGATGGTPESGSFNIALQDGPGAGQTVAHVHVHVIPRISGATAKPAGVEGDKLYEEMAGEEGNVGGALWDRERARARARSAAAGAGAGAGAGAAAQSSISNSNSNSNSRPVPGGGFPRIEDEDRVARSMEEMEAEAALFKEVLARIEK</sequence>
<keyword evidence="1 7" id="KW-0547">Nucleotide-binding</keyword>
<feature type="active site" description="Tele-AMP-histidine intermediate" evidence="3">
    <location>
        <position position="133"/>
    </location>
</feature>
<evidence type="ECO:0000256" key="7">
    <source>
        <dbReference type="RuleBase" id="RU366076"/>
    </source>
</evidence>
<dbReference type="GO" id="GO:0000166">
    <property type="term" value="F:nucleotide binding"/>
    <property type="evidence" value="ECO:0007669"/>
    <property type="project" value="UniProtKB-KW"/>
</dbReference>
<gene>
    <name evidence="10" type="ORF">E0L32_008555</name>
</gene>
<dbReference type="PROSITE" id="PS00892">
    <property type="entry name" value="HIT_1"/>
    <property type="match status" value="1"/>
</dbReference>
<organism evidence="10 11">
    <name type="scientific">Thyridium curvatum</name>
    <dbReference type="NCBI Taxonomy" id="1093900"/>
    <lineage>
        <taxon>Eukaryota</taxon>
        <taxon>Fungi</taxon>
        <taxon>Dikarya</taxon>
        <taxon>Ascomycota</taxon>
        <taxon>Pezizomycotina</taxon>
        <taxon>Sordariomycetes</taxon>
        <taxon>Sordariomycetidae</taxon>
        <taxon>Thyridiales</taxon>
        <taxon>Thyridiaceae</taxon>
        <taxon>Thyridium</taxon>
    </lineage>
</organism>
<evidence type="ECO:0000256" key="5">
    <source>
        <dbReference type="PIRSR" id="PIRSR639383-3"/>
    </source>
</evidence>
<dbReference type="InterPro" id="IPR019808">
    <property type="entry name" value="Histidine_triad_CS"/>
</dbReference>
<dbReference type="InterPro" id="IPR039383">
    <property type="entry name" value="FHIT"/>
</dbReference>
<protein>
    <recommendedName>
        <fullName evidence="7">Bis(5'-adenosyl)-triphosphatase</fullName>
        <ecNumber evidence="7">3.6.1.29</ecNumber>
    </recommendedName>
</protein>
<feature type="compositionally biased region" description="Low complexity" evidence="8">
    <location>
        <begin position="195"/>
        <end position="211"/>
    </location>
</feature>
<feature type="binding site" evidence="4">
    <location>
        <position position="120"/>
    </location>
    <ligand>
        <name>substrate</name>
    </ligand>
</feature>
<dbReference type="EC" id="3.6.1.29" evidence="7"/>
<comment type="caution">
    <text evidence="10">The sequence shown here is derived from an EMBL/GenBank/DDBJ whole genome shotgun (WGS) entry which is preliminary data.</text>
</comment>
<feature type="binding site" evidence="4">
    <location>
        <position position="44"/>
    </location>
    <ligand>
        <name>substrate</name>
    </ligand>
</feature>
<dbReference type="PANTHER" id="PTHR46243">
    <property type="entry name" value="BIS(5'-ADENOSYL)-TRIPHOSPHATASE"/>
    <property type="match status" value="1"/>
</dbReference>
<feature type="short sequence motif" description="Histidine triad motif" evidence="6">
    <location>
        <begin position="131"/>
        <end position="135"/>
    </location>
</feature>
<keyword evidence="2 7" id="KW-0378">Hydrolase</keyword>
<feature type="domain" description="HIT" evidence="9">
    <location>
        <begin position="19"/>
        <end position="146"/>
    </location>
</feature>
<dbReference type="Gene3D" id="3.30.428.10">
    <property type="entry name" value="HIT-like"/>
    <property type="match status" value="1"/>
</dbReference>
<evidence type="ECO:0000313" key="11">
    <source>
        <dbReference type="Proteomes" id="UP000319257"/>
    </source>
</evidence>
<dbReference type="InterPro" id="IPR036265">
    <property type="entry name" value="HIT-like_sf"/>
</dbReference>
<dbReference type="Pfam" id="PF01230">
    <property type="entry name" value="HIT"/>
    <property type="match status" value="1"/>
</dbReference>
<dbReference type="STRING" id="1093900.A0A507AJK1"/>
<dbReference type="AlphaFoldDB" id="A0A507AJK1"/>
<feature type="region of interest" description="Disordered" evidence="8">
    <location>
        <begin position="195"/>
        <end position="233"/>
    </location>
</feature>
<keyword evidence="11" id="KW-1185">Reference proteome</keyword>
<evidence type="ECO:0000256" key="4">
    <source>
        <dbReference type="PIRSR" id="PIRSR639383-2"/>
    </source>
</evidence>
<evidence type="ECO:0000256" key="3">
    <source>
        <dbReference type="PIRSR" id="PIRSR639383-1"/>
    </source>
</evidence>
<dbReference type="EMBL" id="SKBQ01000057">
    <property type="protein sequence ID" value="TPX10505.1"/>
    <property type="molecule type" value="Genomic_DNA"/>
</dbReference>
<comment type="catalytic activity">
    <reaction evidence="7">
        <text>P(1),P(3)-bis(5'-adenosyl) triphosphate + H2O = AMP + ADP + 2 H(+)</text>
        <dbReference type="Rhea" id="RHEA:13893"/>
        <dbReference type="ChEBI" id="CHEBI:15377"/>
        <dbReference type="ChEBI" id="CHEBI:15378"/>
        <dbReference type="ChEBI" id="CHEBI:58529"/>
        <dbReference type="ChEBI" id="CHEBI:456215"/>
        <dbReference type="ChEBI" id="CHEBI:456216"/>
        <dbReference type="EC" id="3.6.1.29"/>
    </reaction>
</comment>
<feature type="site" description="Important for induction of apoptosis" evidence="5">
    <location>
        <position position="156"/>
    </location>
</feature>
<feature type="compositionally biased region" description="Basic and acidic residues" evidence="8">
    <location>
        <begin position="220"/>
        <end position="232"/>
    </location>
</feature>
<proteinExistence type="predicted"/>
<dbReference type="RefSeq" id="XP_030992216.1">
    <property type="nucleotide sequence ID" value="XM_031143422.1"/>
</dbReference>
<dbReference type="SUPFAM" id="SSF54197">
    <property type="entry name" value="HIT-like"/>
    <property type="match status" value="1"/>
</dbReference>
<dbReference type="GO" id="GO:0047710">
    <property type="term" value="F:bis(5'-adenosyl)-triphosphatase activity"/>
    <property type="evidence" value="ECO:0007669"/>
    <property type="project" value="UniProtKB-UniRule"/>
</dbReference>
<reference evidence="10 11" key="1">
    <citation type="submission" date="2019-06" db="EMBL/GenBank/DDBJ databases">
        <title>Draft genome sequence of the filamentous fungus Phialemoniopsis curvata isolated from diesel fuel.</title>
        <authorList>
            <person name="Varaljay V.A."/>
            <person name="Lyon W.J."/>
            <person name="Crouch A.L."/>
            <person name="Drake C.E."/>
            <person name="Hollomon J.M."/>
            <person name="Nadeau L.J."/>
            <person name="Nunn H.S."/>
            <person name="Stevenson B.S."/>
            <person name="Bojanowski C.L."/>
            <person name="Crookes-Goodson W.J."/>
        </authorList>
    </citation>
    <scope>NUCLEOTIDE SEQUENCE [LARGE SCALE GENOMIC DNA]</scope>
    <source>
        <strain evidence="10 11">D216</strain>
    </source>
</reference>